<evidence type="ECO:0000313" key="1">
    <source>
        <dbReference type="EMBL" id="QIW97676.1"/>
    </source>
</evidence>
<dbReference type="OrthoDB" id="2014201at2759"/>
<evidence type="ECO:0000313" key="2">
    <source>
        <dbReference type="Proteomes" id="UP000503462"/>
    </source>
</evidence>
<gene>
    <name evidence="1" type="ORF">AMS68_003194</name>
</gene>
<reference evidence="1 2" key="1">
    <citation type="journal article" date="2016" name="Sci. Rep.">
        <title>Peltaster fructicola genome reveals evolution from an invasive phytopathogen to an ectophytic parasite.</title>
        <authorList>
            <person name="Xu C."/>
            <person name="Chen H."/>
            <person name="Gleason M.L."/>
            <person name="Xu J.R."/>
            <person name="Liu H."/>
            <person name="Zhang R."/>
            <person name="Sun G."/>
        </authorList>
    </citation>
    <scope>NUCLEOTIDE SEQUENCE [LARGE SCALE GENOMIC DNA]</scope>
    <source>
        <strain evidence="1 2">LNHT1506</strain>
    </source>
</reference>
<dbReference type="GO" id="GO:0016757">
    <property type="term" value="F:glycosyltransferase activity"/>
    <property type="evidence" value="ECO:0007669"/>
    <property type="project" value="InterPro"/>
</dbReference>
<dbReference type="PANTHER" id="PTHR11183">
    <property type="entry name" value="GLYCOGENIN SUBFAMILY MEMBER"/>
    <property type="match status" value="1"/>
</dbReference>
<dbReference type="EMBL" id="CP051140">
    <property type="protein sequence ID" value="QIW97676.1"/>
    <property type="molecule type" value="Genomic_DNA"/>
</dbReference>
<organism evidence="1 2">
    <name type="scientific">Peltaster fructicola</name>
    <dbReference type="NCBI Taxonomy" id="286661"/>
    <lineage>
        <taxon>Eukaryota</taxon>
        <taxon>Fungi</taxon>
        <taxon>Dikarya</taxon>
        <taxon>Ascomycota</taxon>
        <taxon>Pezizomycotina</taxon>
        <taxon>Dothideomycetes</taxon>
        <taxon>Dothideomycetes incertae sedis</taxon>
        <taxon>Peltaster</taxon>
    </lineage>
</organism>
<proteinExistence type="predicted"/>
<accession>A0A6H0XSD9</accession>
<dbReference type="SUPFAM" id="SSF53448">
    <property type="entry name" value="Nucleotide-diphospho-sugar transferases"/>
    <property type="match status" value="1"/>
</dbReference>
<dbReference type="Proteomes" id="UP000503462">
    <property type="component" value="Chromosome 2"/>
</dbReference>
<dbReference type="AlphaFoldDB" id="A0A6H0XSD9"/>
<dbReference type="InterPro" id="IPR029044">
    <property type="entry name" value="Nucleotide-diphossugar_trans"/>
</dbReference>
<dbReference type="InterPro" id="IPR050587">
    <property type="entry name" value="GNT1/Glycosyltrans_8"/>
</dbReference>
<dbReference type="Gene3D" id="3.90.550.10">
    <property type="entry name" value="Spore Coat Polysaccharide Biosynthesis Protein SpsA, Chain A"/>
    <property type="match status" value="1"/>
</dbReference>
<evidence type="ECO:0008006" key="3">
    <source>
        <dbReference type="Google" id="ProtNLM"/>
    </source>
</evidence>
<protein>
    <recommendedName>
        <fullName evidence="3">Nucleotide-diphospho-sugar transferase</fullName>
    </recommendedName>
</protein>
<dbReference type="InterPro" id="IPR002495">
    <property type="entry name" value="Glyco_trans_8"/>
</dbReference>
<sequence length="279" mass="32045">MLDDTQEVPDDQDGYFVATRVLGYQLLHSKTAGTNSSIPFVVMCTSDVSERKRARLEKDGAKVIVVEGLSSTWMKPGDPRWADQLTKLRLFELTQYSKIAYMDSDILVTDRLDGVFYDEATLSQQTNAMSTEIKDDEAPLPRSYMLAAHADSWGYDHPFPPPADADYFNCGFLVFSPSKLIFDYYVSLLSLDGRFDAGMMEQNLMNYAHRKGGNMPWKPLWYGWNVNWATAKDYRGGARSFHAKYWDSDPSHDPMLKAMWKEQRAEMEGFYRGRELRDK</sequence>
<name>A0A6H0XSD9_9PEZI</name>
<dbReference type="Pfam" id="PF01501">
    <property type="entry name" value="Glyco_transf_8"/>
    <property type="match status" value="1"/>
</dbReference>
<keyword evidence="2" id="KW-1185">Reference proteome</keyword>